<feature type="domain" description="ABC-type transport auxiliary lipoprotein component" evidence="2">
    <location>
        <begin position="30"/>
        <end position="189"/>
    </location>
</feature>
<feature type="chain" id="PRO_5016961745" evidence="1">
    <location>
        <begin position="19"/>
        <end position="204"/>
    </location>
</feature>
<evidence type="ECO:0000313" key="4">
    <source>
        <dbReference type="Proteomes" id="UP000254033"/>
    </source>
</evidence>
<accession>A0A378IW32</accession>
<proteinExistence type="predicted"/>
<dbReference type="RefSeq" id="WP_115175871.1">
    <property type="nucleotide sequence ID" value="NZ_UGNY01000001.1"/>
</dbReference>
<organism evidence="3 4">
    <name type="scientific">Legionella feeleii</name>
    <dbReference type="NCBI Taxonomy" id="453"/>
    <lineage>
        <taxon>Bacteria</taxon>
        <taxon>Pseudomonadati</taxon>
        <taxon>Pseudomonadota</taxon>
        <taxon>Gammaproteobacteria</taxon>
        <taxon>Legionellales</taxon>
        <taxon>Legionellaceae</taxon>
        <taxon>Legionella</taxon>
    </lineage>
</organism>
<dbReference type="SUPFAM" id="SSF159594">
    <property type="entry name" value="XCC0632-like"/>
    <property type="match status" value="1"/>
</dbReference>
<gene>
    <name evidence="3" type="ORF">NCTC11978_02567</name>
</gene>
<dbReference type="InterPro" id="IPR005586">
    <property type="entry name" value="ABC_trans_aux"/>
</dbReference>
<dbReference type="EMBL" id="UGNY01000001">
    <property type="protein sequence ID" value="STX39369.1"/>
    <property type="molecule type" value="Genomic_DNA"/>
</dbReference>
<protein>
    <submittedName>
        <fullName evidence="3">ABC transporter auxiliary component</fullName>
    </submittedName>
</protein>
<name>A0A378IW32_9GAMM</name>
<dbReference type="PROSITE" id="PS51257">
    <property type="entry name" value="PROKAR_LIPOPROTEIN"/>
    <property type="match status" value="1"/>
</dbReference>
<evidence type="ECO:0000313" key="3">
    <source>
        <dbReference type="EMBL" id="STX39369.1"/>
    </source>
</evidence>
<dbReference type="Gene3D" id="3.40.50.10610">
    <property type="entry name" value="ABC-type transport auxiliary lipoprotein component"/>
    <property type="match status" value="1"/>
</dbReference>
<sequence>MNKFGLILLFCAHCLLTACSPIKTPVTNQYKLAAFSNKQLAANAAHQSILVTTPDAVAGYQTEQMLYIQQPFELGSFAKNAWIDPPADMLFPLIVQSLQRSGYFYAVASTPHSEQTDYRLDTQLIALQQNFLRKPSVLDLVVKVTLTHVSDNRVVASKVISQHVCCPMDTPYGGVIAANRATENLTAEVTNFVVNHVKQDHSHR</sequence>
<reference evidence="3 4" key="1">
    <citation type="submission" date="2018-06" db="EMBL/GenBank/DDBJ databases">
        <authorList>
            <consortium name="Pathogen Informatics"/>
            <person name="Doyle S."/>
        </authorList>
    </citation>
    <scope>NUCLEOTIDE SEQUENCE [LARGE SCALE GENOMIC DNA]</scope>
    <source>
        <strain evidence="3 4">NCTC11978</strain>
    </source>
</reference>
<feature type="signal peptide" evidence="1">
    <location>
        <begin position="1"/>
        <end position="18"/>
    </location>
</feature>
<evidence type="ECO:0000256" key="1">
    <source>
        <dbReference type="SAM" id="SignalP"/>
    </source>
</evidence>
<evidence type="ECO:0000259" key="2">
    <source>
        <dbReference type="Pfam" id="PF03886"/>
    </source>
</evidence>
<keyword evidence="1" id="KW-0732">Signal</keyword>
<dbReference type="AlphaFoldDB" id="A0A378IW32"/>
<dbReference type="Pfam" id="PF03886">
    <property type="entry name" value="ABC_trans_aux"/>
    <property type="match status" value="1"/>
</dbReference>
<dbReference type="Proteomes" id="UP000254033">
    <property type="component" value="Unassembled WGS sequence"/>
</dbReference>